<keyword evidence="6" id="KW-0479">Metal-binding</keyword>
<dbReference type="InterPro" id="IPR016059">
    <property type="entry name" value="DNA_ligase_ATP-dep_CS"/>
</dbReference>
<dbReference type="InterPro" id="IPR012340">
    <property type="entry name" value="NA-bd_OB-fold"/>
</dbReference>
<dbReference type="SUPFAM" id="SSF56091">
    <property type="entry name" value="DNA ligase/mRNA capping enzyme, catalytic domain"/>
    <property type="match status" value="1"/>
</dbReference>
<dbReference type="GO" id="GO:0008270">
    <property type="term" value="F:zinc ion binding"/>
    <property type="evidence" value="ECO:0007669"/>
    <property type="project" value="UniProtKB-KW"/>
</dbReference>
<evidence type="ECO:0000259" key="8">
    <source>
        <dbReference type="PROSITE" id="PS50160"/>
    </source>
</evidence>
<evidence type="ECO:0000256" key="3">
    <source>
        <dbReference type="ARBA" id="ARBA00022705"/>
    </source>
</evidence>
<dbReference type="Pfam" id="PF10283">
    <property type="entry name" value="zf-CCHH"/>
    <property type="match status" value="2"/>
</dbReference>
<dbReference type="GO" id="GO:0006310">
    <property type="term" value="P:DNA recombination"/>
    <property type="evidence" value="ECO:0007669"/>
    <property type="project" value="InterPro"/>
</dbReference>
<keyword evidence="2 10" id="KW-0436">Ligase</keyword>
<dbReference type="GO" id="GO:0006260">
    <property type="term" value="P:DNA replication"/>
    <property type="evidence" value="ECO:0007669"/>
    <property type="project" value="UniProtKB-KW"/>
</dbReference>
<evidence type="ECO:0000256" key="6">
    <source>
        <dbReference type="PROSITE-ProRule" id="PRU00325"/>
    </source>
</evidence>
<evidence type="ECO:0000313" key="11">
    <source>
        <dbReference type="Proteomes" id="UP000735302"/>
    </source>
</evidence>
<comment type="cofactor">
    <cofactor evidence="1">
        <name>a divalent metal cation</name>
        <dbReference type="ChEBI" id="CHEBI:60240"/>
    </cofactor>
</comment>
<dbReference type="EMBL" id="BLXT01005682">
    <property type="protein sequence ID" value="GFO25016.1"/>
    <property type="molecule type" value="Genomic_DNA"/>
</dbReference>
<comment type="caution">
    <text evidence="10">The sequence shown here is derived from an EMBL/GenBank/DDBJ whole genome shotgun (WGS) entry which is preliminary data.</text>
</comment>
<dbReference type="PANTHER" id="PTHR47810:SF1">
    <property type="entry name" value="DNA LIGASE B"/>
    <property type="match status" value="1"/>
</dbReference>
<reference evidence="10 11" key="1">
    <citation type="journal article" date="2021" name="Elife">
        <title>Chloroplast acquisition without the gene transfer in kleptoplastic sea slugs, Plakobranchus ocellatus.</title>
        <authorList>
            <person name="Maeda T."/>
            <person name="Takahashi S."/>
            <person name="Yoshida T."/>
            <person name="Shimamura S."/>
            <person name="Takaki Y."/>
            <person name="Nagai Y."/>
            <person name="Toyoda A."/>
            <person name="Suzuki Y."/>
            <person name="Arimoto A."/>
            <person name="Ishii H."/>
            <person name="Satoh N."/>
            <person name="Nishiyama T."/>
            <person name="Hasebe M."/>
            <person name="Maruyama T."/>
            <person name="Minagawa J."/>
            <person name="Obokata J."/>
            <person name="Shigenobu S."/>
        </authorList>
    </citation>
    <scope>NUCLEOTIDE SEQUENCE [LARGE SCALE GENOMIC DNA]</scope>
</reference>
<dbReference type="Pfam" id="PF14743">
    <property type="entry name" value="DNA_ligase_OB_2"/>
    <property type="match status" value="1"/>
</dbReference>
<dbReference type="InterPro" id="IPR007527">
    <property type="entry name" value="Znf_SWIM"/>
</dbReference>
<feature type="domain" description="ATP-dependent DNA ligase family profile" evidence="8">
    <location>
        <begin position="376"/>
        <end position="472"/>
    </location>
</feature>
<dbReference type="Gene3D" id="3.30.470.30">
    <property type="entry name" value="DNA ligase/mRNA capping enzyme"/>
    <property type="match status" value="1"/>
</dbReference>
<dbReference type="CDD" id="cd07896">
    <property type="entry name" value="Adenylation_kDNA_ligase_like"/>
    <property type="match status" value="1"/>
</dbReference>
<feature type="domain" description="SWIM-type" evidence="9">
    <location>
        <begin position="227"/>
        <end position="266"/>
    </location>
</feature>
<accession>A0AAV4BP24</accession>
<evidence type="ECO:0000313" key="10">
    <source>
        <dbReference type="EMBL" id="GFO25016.1"/>
    </source>
</evidence>
<keyword evidence="6" id="KW-0863">Zinc-finger</keyword>
<dbReference type="Gene3D" id="3.30.1490.70">
    <property type="match status" value="1"/>
</dbReference>
<organism evidence="10 11">
    <name type="scientific">Plakobranchus ocellatus</name>
    <dbReference type="NCBI Taxonomy" id="259542"/>
    <lineage>
        <taxon>Eukaryota</taxon>
        <taxon>Metazoa</taxon>
        <taxon>Spiralia</taxon>
        <taxon>Lophotrochozoa</taxon>
        <taxon>Mollusca</taxon>
        <taxon>Gastropoda</taxon>
        <taxon>Heterobranchia</taxon>
        <taxon>Euthyneura</taxon>
        <taxon>Panpulmonata</taxon>
        <taxon>Sacoglossa</taxon>
        <taxon>Placobranchoidea</taxon>
        <taxon>Plakobranchidae</taxon>
        <taxon>Plakobranchus</taxon>
    </lineage>
</organism>
<feature type="region of interest" description="Disordered" evidence="7">
    <location>
        <begin position="118"/>
        <end position="148"/>
    </location>
</feature>
<name>A0AAV4BP24_9GAST</name>
<dbReference type="InterPro" id="IPR019406">
    <property type="entry name" value="APLF_PBZ"/>
</dbReference>
<dbReference type="InterPro" id="IPR012310">
    <property type="entry name" value="DNA_ligase_ATP-dep_cent"/>
</dbReference>
<keyword evidence="4" id="KW-0227">DNA damage</keyword>
<gene>
    <name evidence="10" type="ORF">PoB_005152100</name>
</gene>
<dbReference type="Proteomes" id="UP000735302">
    <property type="component" value="Unassembled WGS sequence"/>
</dbReference>
<dbReference type="PROSITE" id="PS50966">
    <property type="entry name" value="ZF_SWIM"/>
    <property type="match status" value="1"/>
</dbReference>
<dbReference type="Pfam" id="PF01068">
    <property type="entry name" value="DNA_ligase_A_M"/>
    <property type="match status" value="1"/>
</dbReference>
<dbReference type="GO" id="GO:0003910">
    <property type="term" value="F:DNA ligase (ATP) activity"/>
    <property type="evidence" value="ECO:0007669"/>
    <property type="project" value="InterPro"/>
</dbReference>
<evidence type="ECO:0000256" key="4">
    <source>
        <dbReference type="ARBA" id="ARBA00022763"/>
    </source>
</evidence>
<dbReference type="NCBIfam" id="NF006592">
    <property type="entry name" value="PRK09125.1"/>
    <property type="match status" value="1"/>
</dbReference>
<dbReference type="GO" id="GO:0005524">
    <property type="term" value="F:ATP binding"/>
    <property type="evidence" value="ECO:0007669"/>
    <property type="project" value="InterPro"/>
</dbReference>
<feature type="compositionally biased region" description="Low complexity" evidence="7">
    <location>
        <begin position="125"/>
        <end position="136"/>
    </location>
</feature>
<feature type="compositionally biased region" description="Basic and acidic residues" evidence="7">
    <location>
        <begin position="29"/>
        <end position="50"/>
    </location>
</feature>
<dbReference type="PROSITE" id="PS00333">
    <property type="entry name" value="DNA_LIGASE_A2"/>
    <property type="match status" value="1"/>
</dbReference>
<evidence type="ECO:0000259" key="9">
    <source>
        <dbReference type="PROSITE" id="PS50966"/>
    </source>
</evidence>
<evidence type="ECO:0000256" key="2">
    <source>
        <dbReference type="ARBA" id="ARBA00022598"/>
    </source>
</evidence>
<protein>
    <submittedName>
        <fullName evidence="10">DNA ligase</fullName>
    </submittedName>
</protein>
<feature type="compositionally biased region" description="Low complexity" evidence="7">
    <location>
        <begin position="88"/>
        <end position="97"/>
    </location>
</feature>
<dbReference type="CDD" id="cd08041">
    <property type="entry name" value="OBF_kDNA_ligase_like"/>
    <property type="match status" value="1"/>
</dbReference>
<dbReference type="AlphaFoldDB" id="A0AAV4BP24"/>
<dbReference type="PROSITE" id="PS50160">
    <property type="entry name" value="DNA_LIGASE_A3"/>
    <property type="match status" value="1"/>
</dbReference>
<dbReference type="GO" id="GO:0006281">
    <property type="term" value="P:DNA repair"/>
    <property type="evidence" value="ECO:0007669"/>
    <property type="project" value="UniProtKB-KW"/>
</dbReference>
<dbReference type="InterPro" id="IPR050326">
    <property type="entry name" value="NAD_dep_DNA_ligaseB"/>
</dbReference>
<dbReference type="InterPro" id="IPR029319">
    <property type="entry name" value="DNA_ligase_OB"/>
</dbReference>
<dbReference type="SUPFAM" id="SSF50249">
    <property type="entry name" value="Nucleic acid-binding proteins"/>
    <property type="match status" value="1"/>
</dbReference>
<sequence>MATASATTKKKCEFWDKCYRKNKQHKEEFLHPSDVEETKKEVQPKPRLVHEISAVDDEDDLHPTSTLPKATTLAGSKRKTDGDKTSDSDIATSSSSSFIPPLKKVKFDNTDEEKISVDYNKKKANSNTNVQTTNSSDKGDASKAGADTTGTIATANTTQTIQYKSRKEKCKYWDKCYQTNQSHKDEFYHPGDDIPADFDDGKKTRGQTSTPLNALPDGGSVQFDSGYTLKREGDIYSCSCKGFLIQRAPINERTCKHLKEYLGEQFEKARVEKNTKPKKAHISSHINISLLLAHKYEEKTTDPRGWWISEKLDGVRAFWNGRCFYSRLGNAFYAPEWFTKDLPKDIHLDGELFGGRGQFQSTVSIVKTAESPKWKDIKYHVFDAPHMGKEVFEKRMNTIKEYFEENEPEYAVFVEQTKCKSKEHLEAKLTKVLNIGGEGLMIRQPKSIYEGTRSRTLLKIKKFYDAEAIVIAHERGKGVNQNRCGALRCRMACGKEFSVGSGMTDKNRNNPPKIGSIITYKFQELSKSGTPRFPTFVGVRLDKTEPEDAEIRPVLNEEDA</sequence>
<keyword evidence="6" id="KW-0862">Zinc</keyword>
<proteinExistence type="predicted"/>
<feature type="region of interest" description="Disordered" evidence="7">
    <location>
        <begin position="29"/>
        <end position="105"/>
    </location>
</feature>
<keyword evidence="3" id="KW-0235">DNA replication</keyword>
<evidence type="ECO:0000256" key="1">
    <source>
        <dbReference type="ARBA" id="ARBA00001968"/>
    </source>
</evidence>
<dbReference type="PANTHER" id="PTHR47810">
    <property type="entry name" value="DNA LIGASE"/>
    <property type="match status" value="1"/>
</dbReference>
<evidence type="ECO:0000256" key="5">
    <source>
        <dbReference type="ARBA" id="ARBA00023204"/>
    </source>
</evidence>
<keyword evidence="11" id="KW-1185">Reference proteome</keyword>
<dbReference type="Gene3D" id="2.40.50.140">
    <property type="entry name" value="Nucleic acid-binding proteins"/>
    <property type="match status" value="1"/>
</dbReference>
<feature type="compositionally biased region" description="Basic and acidic residues" evidence="7">
    <location>
        <begin position="78"/>
        <end position="87"/>
    </location>
</feature>
<evidence type="ECO:0000256" key="7">
    <source>
        <dbReference type="SAM" id="MobiDB-lite"/>
    </source>
</evidence>
<keyword evidence="5" id="KW-0234">DNA repair</keyword>
<feature type="region of interest" description="Disordered" evidence="7">
    <location>
        <begin position="191"/>
        <end position="217"/>
    </location>
</feature>